<dbReference type="EMBL" id="NBIV01000061">
    <property type="protein sequence ID" value="PXF45423.1"/>
    <property type="molecule type" value="Genomic_DNA"/>
</dbReference>
<keyword evidence="6 8" id="KW-0472">Membrane</keyword>
<evidence type="ECO:0000259" key="10">
    <source>
        <dbReference type="PROSITE" id="PS50939"/>
    </source>
</evidence>
<keyword evidence="4" id="KW-0249">Electron transport</keyword>
<dbReference type="SMART" id="SM00665">
    <property type="entry name" value="B561"/>
    <property type="match status" value="1"/>
</dbReference>
<name>A0A2V3ITH3_9FLOR</name>
<feature type="compositionally biased region" description="Polar residues" evidence="7">
    <location>
        <begin position="782"/>
        <end position="796"/>
    </location>
</feature>
<dbReference type="OrthoDB" id="2419613at2759"/>
<dbReference type="STRING" id="448386.A0A2V3ITH3"/>
<comment type="subcellular location">
    <subcellularLocation>
        <location evidence="1">Membrane</location>
    </subcellularLocation>
</comment>
<dbReference type="CDD" id="cd08760">
    <property type="entry name" value="Cyt_b561_FRRS1_like"/>
    <property type="match status" value="1"/>
</dbReference>
<dbReference type="PANTHER" id="PTHR23130">
    <property type="entry name" value="CYTOCHROME B561 AND DOMON DOMAIN-CONTAINING PROTEIN"/>
    <property type="match status" value="1"/>
</dbReference>
<dbReference type="InterPro" id="IPR011043">
    <property type="entry name" value="Gal_Oxase/kelch_b-propeller"/>
</dbReference>
<dbReference type="GO" id="GO:0016020">
    <property type="term" value="C:membrane"/>
    <property type="evidence" value="ECO:0007669"/>
    <property type="project" value="UniProtKB-SubCell"/>
</dbReference>
<evidence type="ECO:0000256" key="4">
    <source>
        <dbReference type="ARBA" id="ARBA00022982"/>
    </source>
</evidence>
<feature type="compositionally biased region" description="Basic and acidic residues" evidence="7">
    <location>
        <begin position="744"/>
        <end position="775"/>
    </location>
</feature>
<evidence type="ECO:0000256" key="9">
    <source>
        <dbReference type="SAM" id="SignalP"/>
    </source>
</evidence>
<feature type="compositionally biased region" description="Basic and acidic residues" evidence="7">
    <location>
        <begin position="686"/>
        <end position="704"/>
    </location>
</feature>
<evidence type="ECO:0000256" key="2">
    <source>
        <dbReference type="ARBA" id="ARBA00022448"/>
    </source>
</evidence>
<keyword evidence="12" id="KW-1185">Reference proteome</keyword>
<keyword evidence="2" id="KW-0813">Transport</keyword>
<feature type="domain" description="Cytochrome b561" evidence="10">
    <location>
        <begin position="419"/>
        <end position="632"/>
    </location>
</feature>
<feature type="chain" id="PRO_5016096532" evidence="9">
    <location>
        <begin position="24"/>
        <end position="840"/>
    </location>
</feature>
<feature type="transmembrane region" description="Helical" evidence="8">
    <location>
        <begin position="576"/>
        <end position="601"/>
    </location>
</feature>
<dbReference type="Gene3D" id="2.120.10.80">
    <property type="entry name" value="Kelch-type beta propeller"/>
    <property type="match status" value="2"/>
</dbReference>
<comment type="caution">
    <text evidence="11">The sequence shown here is derived from an EMBL/GenBank/DDBJ whole genome shotgun (WGS) entry which is preliminary data.</text>
</comment>
<protein>
    <submittedName>
        <fullName evidence="11">Cytochrome b561, DM13 and DOMON domain-containing protein</fullName>
    </submittedName>
</protein>
<sequence length="840" mass="93697">MKADNSRVLLFFSFAYLFHSITAHHRFSLTPVELATARRPSPRSEHLSVVVNSGDGPLLIVHGGRDAHGPKSDTWTYIVSQNRWGLLASNIMDSDEHPPPLFGTVGGYRFVNGQNSPFLYVALGTTDGVQMNTDMWVMEFRNFTWKRVTVDGDIPEPRYGAIGSLERFSKPDGSLQPALIISHGYGKDGPLSNTYKCSFDEKDPYKATWRKLRGHVHQYSTRKPHAMWHQASSFTANRDLVVFGGCYASERTGGLCPSNDVWLLEYQHGRTTFENDLESPTDGNESVLASETDSVKWRIMPRGPAPRIGAAMAQGLNSFEGAYESRLGIAVLYSGSQSVNRLPSSHIISAGKFDGSEIDIVSTQARTWLKERVHFTGPGRSRELALMPRQGASMDIVTNRTETDDIDTPNEFFLVFGGELENGQFSNDLLRISFDAYVESDVLGDSSRYFSRPLVHGLVMFFAWGVLMNAGAFIARYLKHPNGRPKYFVAHLLLQSLGLLLGWIGIGIAIYARRTVSGSFVHARLGIALIILASLQPFVASVGIIAQMRVNPVLVMINRPEAPRMILSRATRICRFIHRLIGSAVLVMGTVNITLGLFLIVAPTVLWVHWLVYAIILLITAGWLEFMWTRNGRQPIVHSTSNNRASIARRSSVLGHVVRSKRGEWTGRVQGNNYNDDEGAISQTDSVKDARAADEISAEDRAPRDEKNTWTRYVVVENYIEKDDARPLSSSGSNAAFRRLQPMEKEAHDEAHQQLKEETSERFADEDHLHDEREATGGSEAPQIQNAEAETGSDNLAFQRHAAEEEEEHFARPRLTSDPALLRSISEATSIFTYRDPDAY</sequence>
<accession>A0A2V3ITH3</accession>
<dbReference type="PROSITE" id="PS50939">
    <property type="entry name" value="CYTOCHROME_B561"/>
    <property type="match status" value="1"/>
</dbReference>
<dbReference type="AlphaFoldDB" id="A0A2V3ITH3"/>
<feature type="transmembrane region" description="Helical" evidence="8">
    <location>
        <begin position="607"/>
        <end position="626"/>
    </location>
</feature>
<evidence type="ECO:0000256" key="1">
    <source>
        <dbReference type="ARBA" id="ARBA00004370"/>
    </source>
</evidence>
<feature type="transmembrane region" description="Helical" evidence="8">
    <location>
        <begin position="454"/>
        <end position="475"/>
    </location>
</feature>
<proteinExistence type="predicted"/>
<organism evidence="11 12">
    <name type="scientific">Gracilariopsis chorda</name>
    <dbReference type="NCBI Taxonomy" id="448386"/>
    <lineage>
        <taxon>Eukaryota</taxon>
        <taxon>Rhodophyta</taxon>
        <taxon>Florideophyceae</taxon>
        <taxon>Rhodymeniophycidae</taxon>
        <taxon>Gracilariales</taxon>
        <taxon>Gracilariaceae</taxon>
        <taxon>Gracilariopsis</taxon>
    </lineage>
</organism>
<dbReference type="Gene3D" id="1.20.120.1770">
    <property type="match status" value="1"/>
</dbReference>
<dbReference type="PANTHER" id="PTHR23130:SF171">
    <property type="entry name" value="OS01G0895300 PROTEIN"/>
    <property type="match status" value="1"/>
</dbReference>
<evidence type="ECO:0000313" key="11">
    <source>
        <dbReference type="EMBL" id="PXF45423.1"/>
    </source>
</evidence>
<feature type="region of interest" description="Disordered" evidence="7">
    <location>
        <begin position="744"/>
        <end position="840"/>
    </location>
</feature>
<dbReference type="InterPro" id="IPR015915">
    <property type="entry name" value="Kelch-typ_b-propeller"/>
</dbReference>
<keyword evidence="3 8" id="KW-0812">Transmembrane</keyword>
<dbReference type="SUPFAM" id="SSF50965">
    <property type="entry name" value="Galactose oxidase, central domain"/>
    <property type="match status" value="1"/>
</dbReference>
<feature type="signal peptide" evidence="9">
    <location>
        <begin position="1"/>
        <end position="23"/>
    </location>
</feature>
<keyword evidence="5 8" id="KW-1133">Transmembrane helix</keyword>
<evidence type="ECO:0000256" key="7">
    <source>
        <dbReference type="SAM" id="MobiDB-lite"/>
    </source>
</evidence>
<evidence type="ECO:0000256" key="3">
    <source>
        <dbReference type="ARBA" id="ARBA00022692"/>
    </source>
</evidence>
<dbReference type="Proteomes" id="UP000247409">
    <property type="component" value="Unassembled WGS sequence"/>
</dbReference>
<feature type="transmembrane region" description="Helical" evidence="8">
    <location>
        <begin position="523"/>
        <end position="546"/>
    </location>
</feature>
<feature type="transmembrane region" description="Helical" evidence="8">
    <location>
        <begin position="487"/>
        <end position="511"/>
    </location>
</feature>
<dbReference type="InterPro" id="IPR006593">
    <property type="entry name" value="Cyt_b561/ferric_Rdtase_TM"/>
</dbReference>
<reference evidence="11 12" key="1">
    <citation type="journal article" date="2018" name="Mol. Biol. Evol.">
        <title>Analysis of the draft genome of the red seaweed Gracilariopsis chorda provides insights into genome size evolution in Rhodophyta.</title>
        <authorList>
            <person name="Lee J."/>
            <person name="Yang E.C."/>
            <person name="Graf L."/>
            <person name="Yang J.H."/>
            <person name="Qiu H."/>
            <person name="Zel Zion U."/>
            <person name="Chan C.X."/>
            <person name="Stephens T.G."/>
            <person name="Weber A.P.M."/>
            <person name="Boo G.H."/>
            <person name="Boo S.M."/>
            <person name="Kim K.M."/>
            <person name="Shin Y."/>
            <person name="Jung M."/>
            <person name="Lee S.J."/>
            <person name="Yim H.S."/>
            <person name="Lee J.H."/>
            <person name="Bhattacharya D."/>
            <person name="Yoon H.S."/>
        </authorList>
    </citation>
    <scope>NUCLEOTIDE SEQUENCE [LARGE SCALE GENOMIC DNA]</scope>
    <source>
        <strain evidence="11 12">SKKU-2015</strain>
        <tissue evidence="11">Whole body</tissue>
    </source>
</reference>
<feature type="region of interest" description="Disordered" evidence="7">
    <location>
        <begin position="668"/>
        <end position="704"/>
    </location>
</feature>
<evidence type="ECO:0000256" key="8">
    <source>
        <dbReference type="SAM" id="Phobius"/>
    </source>
</evidence>
<evidence type="ECO:0000313" key="12">
    <source>
        <dbReference type="Proteomes" id="UP000247409"/>
    </source>
</evidence>
<gene>
    <name evidence="11" type="ORF">BWQ96_04838</name>
</gene>
<keyword evidence="9" id="KW-0732">Signal</keyword>
<evidence type="ECO:0000256" key="6">
    <source>
        <dbReference type="ARBA" id="ARBA00023136"/>
    </source>
</evidence>
<evidence type="ECO:0000256" key="5">
    <source>
        <dbReference type="ARBA" id="ARBA00022989"/>
    </source>
</evidence>